<dbReference type="InterPro" id="IPR001789">
    <property type="entry name" value="Sig_transdc_resp-reg_receiver"/>
</dbReference>
<dbReference type="InterPro" id="IPR003018">
    <property type="entry name" value="GAF"/>
</dbReference>
<dbReference type="CDD" id="cd00082">
    <property type="entry name" value="HisKA"/>
    <property type="match status" value="1"/>
</dbReference>
<dbReference type="Gene3D" id="1.10.287.130">
    <property type="match status" value="1"/>
</dbReference>
<dbReference type="Gene3D" id="3.30.450.40">
    <property type="match status" value="1"/>
</dbReference>
<feature type="domain" description="Response regulatory" evidence="13">
    <location>
        <begin position="1809"/>
        <end position="1926"/>
    </location>
</feature>
<gene>
    <name evidence="15" type="ORF">HUN01_06205</name>
</gene>
<dbReference type="Pfam" id="PF18947">
    <property type="entry name" value="HAMP_2"/>
    <property type="match status" value="2"/>
</dbReference>
<organism evidence="15 16">
    <name type="scientific">Nostoc edaphicum CCNP1411</name>
    <dbReference type="NCBI Taxonomy" id="1472755"/>
    <lineage>
        <taxon>Bacteria</taxon>
        <taxon>Bacillati</taxon>
        <taxon>Cyanobacteriota</taxon>
        <taxon>Cyanophyceae</taxon>
        <taxon>Nostocales</taxon>
        <taxon>Nostocaceae</taxon>
        <taxon>Nostoc</taxon>
    </lineage>
</organism>
<dbReference type="SMART" id="SM00448">
    <property type="entry name" value="REC"/>
    <property type="match status" value="3"/>
</dbReference>
<dbReference type="GO" id="GO:0000155">
    <property type="term" value="F:phosphorelay sensor kinase activity"/>
    <property type="evidence" value="ECO:0007669"/>
    <property type="project" value="InterPro"/>
</dbReference>
<dbReference type="Proteomes" id="UP000514713">
    <property type="component" value="Chromosome"/>
</dbReference>
<feature type="domain" description="HAMP" evidence="14">
    <location>
        <begin position="750"/>
        <end position="802"/>
    </location>
</feature>
<dbReference type="SUPFAM" id="SSF55781">
    <property type="entry name" value="GAF domain-like"/>
    <property type="match status" value="1"/>
</dbReference>
<comment type="subcellular location">
    <subcellularLocation>
        <location evidence="2">Membrane</location>
    </subcellularLocation>
</comment>
<dbReference type="SUPFAM" id="SSF58104">
    <property type="entry name" value="Methyl-accepting chemotaxis protein (MCP) signaling domain"/>
    <property type="match status" value="4"/>
</dbReference>
<evidence type="ECO:0000313" key="16">
    <source>
        <dbReference type="Proteomes" id="UP000514713"/>
    </source>
</evidence>
<dbReference type="Gene3D" id="1.20.120.1530">
    <property type="match status" value="6"/>
</dbReference>
<dbReference type="SMART" id="SM00304">
    <property type="entry name" value="HAMP"/>
    <property type="match status" value="11"/>
</dbReference>
<dbReference type="SMART" id="SM00387">
    <property type="entry name" value="HATPase_c"/>
    <property type="match status" value="1"/>
</dbReference>
<dbReference type="Pfam" id="PF00072">
    <property type="entry name" value="Response_reg"/>
    <property type="match status" value="3"/>
</dbReference>
<evidence type="ECO:0000256" key="9">
    <source>
        <dbReference type="ARBA" id="ARBA00074306"/>
    </source>
</evidence>
<dbReference type="PROSITE" id="PS50110">
    <property type="entry name" value="RESPONSE_REGULATORY"/>
    <property type="match status" value="3"/>
</dbReference>
<dbReference type="InterPro" id="IPR036097">
    <property type="entry name" value="HisK_dim/P_sf"/>
</dbReference>
<dbReference type="PROSITE" id="PS50885">
    <property type="entry name" value="HAMP"/>
    <property type="match status" value="11"/>
</dbReference>
<dbReference type="PROSITE" id="PS50109">
    <property type="entry name" value="HIS_KIN"/>
    <property type="match status" value="1"/>
</dbReference>
<keyword evidence="5 10" id="KW-0597">Phosphoprotein</keyword>
<dbReference type="Pfam" id="PF00672">
    <property type="entry name" value="HAMP"/>
    <property type="match status" value="8"/>
</dbReference>
<evidence type="ECO:0000259" key="13">
    <source>
        <dbReference type="PROSITE" id="PS50110"/>
    </source>
</evidence>
<feature type="domain" description="HAMP" evidence="14">
    <location>
        <begin position="382"/>
        <end position="434"/>
    </location>
</feature>
<feature type="domain" description="HAMP" evidence="14">
    <location>
        <begin position="290"/>
        <end position="342"/>
    </location>
</feature>
<dbReference type="SUPFAM" id="SSF52172">
    <property type="entry name" value="CheY-like"/>
    <property type="match status" value="3"/>
</dbReference>
<name>A0A7D7L8Y8_9NOSO</name>
<dbReference type="CDD" id="cd16922">
    <property type="entry name" value="HATPase_EvgS-ArcB-TorS-like"/>
    <property type="match status" value="1"/>
</dbReference>
<dbReference type="SUPFAM" id="SSF55874">
    <property type="entry name" value="ATPase domain of HSP90 chaperone/DNA topoisomerase II/histidine kinase"/>
    <property type="match status" value="1"/>
</dbReference>
<dbReference type="InterPro" id="IPR003594">
    <property type="entry name" value="HATPase_dom"/>
</dbReference>
<evidence type="ECO:0000256" key="3">
    <source>
        <dbReference type="ARBA" id="ARBA00006402"/>
    </source>
</evidence>
<feature type="domain" description="HAMP" evidence="14">
    <location>
        <begin position="474"/>
        <end position="526"/>
    </location>
</feature>
<feature type="domain" description="HAMP" evidence="14">
    <location>
        <begin position="842"/>
        <end position="894"/>
    </location>
</feature>
<dbReference type="CDD" id="cd17546">
    <property type="entry name" value="REC_hyHK_CKI1_RcsC-like"/>
    <property type="match status" value="1"/>
</dbReference>
<evidence type="ECO:0000256" key="7">
    <source>
        <dbReference type="ARBA" id="ARBA00022777"/>
    </source>
</evidence>
<evidence type="ECO:0000256" key="1">
    <source>
        <dbReference type="ARBA" id="ARBA00000085"/>
    </source>
</evidence>
<dbReference type="CDD" id="cd06225">
    <property type="entry name" value="HAMP"/>
    <property type="match status" value="10"/>
</dbReference>
<feature type="domain" description="HAMP" evidence="14">
    <location>
        <begin position="934"/>
        <end position="986"/>
    </location>
</feature>
<dbReference type="Pfam" id="PF02518">
    <property type="entry name" value="HATPase_c"/>
    <property type="match status" value="1"/>
</dbReference>
<feature type="domain" description="HAMP" evidence="14">
    <location>
        <begin position="198"/>
        <end position="250"/>
    </location>
</feature>
<dbReference type="Gene3D" id="3.40.50.2300">
    <property type="match status" value="3"/>
</dbReference>
<evidence type="ECO:0000256" key="4">
    <source>
        <dbReference type="ARBA" id="ARBA00012438"/>
    </source>
</evidence>
<dbReference type="PRINTS" id="PR00344">
    <property type="entry name" value="BCTRLSENSOR"/>
</dbReference>
<feature type="domain" description="Response regulatory" evidence="13">
    <location>
        <begin position="1663"/>
        <end position="1779"/>
    </location>
</feature>
<evidence type="ECO:0000259" key="12">
    <source>
        <dbReference type="PROSITE" id="PS50109"/>
    </source>
</evidence>
<protein>
    <recommendedName>
        <fullName evidence="9">Circadian input-output histidine kinase CikA</fullName>
        <ecNumber evidence="4">2.7.13.3</ecNumber>
    </recommendedName>
</protein>
<feature type="modified residue" description="4-aspartylphosphate" evidence="10">
    <location>
        <position position="1712"/>
    </location>
</feature>
<dbReference type="SMART" id="SM00065">
    <property type="entry name" value="GAF"/>
    <property type="match status" value="1"/>
</dbReference>
<evidence type="ECO:0000313" key="15">
    <source>
        <dbReference type="EMBL" id="QMS87193.1"/>
    </source>
</evidence>
<dbReference type="SUPFAM" id="SSF47384">
    <property type="entry name" value="Homodimeric domain of signal transducing histidine kinase"/>
    <property type="match status" value="1"/>
</dbReference>
<dbReference type="SMART" id="SM00388">
    <property type="entry name" value="HisKA"/>
    <property type="match status" value="1"/>
</dbReference>
<keyword evidence="7" id="KW-0418">Kinase</keyword>
<dbReference type="InterPro" id="IPR004358">
    <property type="entry name" value="Sig_transdc_His_kin-like_C"/>
</dbReference>
<dbReference type="InterPro" id="IPR005467">
    <property type="entry name" value="His_kinase_dom"/>
</dbReference>
<keyword evidence="6" id="KW-0808">Transferase</keyword>
<feature type="domain" description="HAMP" evidence="14">
    <location>
        <begin position="101"/>
        <end position="158"/>
    </location>
</feature>
<evidence type="ECO:0000256" key="8">
    <source>
        <dbReference type="ARBA" id="ARBA00023012"/>
    </source>
</evidence>
<dbReference type="InterPro" id="IPR003660">
    <property type="entry name" value="HAMP_dom"/>
</dbReference>
<dbReference type="EC" id="2.7.13.3" evidence="4"/>
<dbReference type="PANTHER" id="PTHR45339">
    <property type="entry name" value="HYBRID SIGNAL TRANSDUCTION HISTIDINE KINASE J"/>
    <property type="match status" value="1"/>
</dbReference>
<dbReference type="Gene3D" id="3.30.565.10">
    <property type="entry name" value="Histidine kinase-like ATPase, C-terminal domain"/>
    <property type="match status" value="1"/>
</dbReference>
<feature type="domain" description="Response regulatory" evidence="13">
    <location>
        <begin position="1541"/>
        <end position="1654"/>
    </location>
</feature>
<dbReference type="Pfam" id="PF00512">
    <property type="entry name" value="HisKA"/>
    <property type="match status" value="1"/>
</dbReference>
<dbReference type="EMBL" id="CP054698">
    <property type="protein sequence ID" value="QMS87193.1"/>
    <property type="molecule type" value="Genomic_DNA"/>
</dbReference>
<comment type="similarity">
    <text evidence="3">In the N-terminal section; belongs to the phytochrome family.</text>
</comment>
<evidence type="ECO:0000256" key="5">
    <source>
        <dbReference type="ARBA" id="ARBA00022553"/>
    </source>
</evidence>
<comment type="catalytic activity">
    <reaction evidence="1">
        <text>ATP + protein L-histidine = ADP + protein N-phospho-L-histidine.</text>
        <dbReference type="EC" id="2.7.13.3"/>
    </reaction>
</comment>
<dbReference type="RefSeq" id="WP_181930535.1">
    <property type="nucleotide sequence ID" value="NZ_CP054698.1"/>
</dbReference>
<evidence type="ECO:0000256" key="10">
    <source>
        <dbReference type="PROSITE-ProRule" id="PRU00169"/>
    </source>
</evidence>
<feature type="domain" description="HAMP" evidence="14">
    <location>
        <begin position="658"/>
        <end position="710"/>
    </location>
</feature>
<feature type="domain" description="HAMP" evidence="14">
    <location>
        <begin position="566"/>
        <end position="618"/>
    </location>
</feature>
<feature type="modified residue" description="4-aspartylphosphate" evidence="10">
    <location>
        <position position="1859"/>
    </location>
</feature>
<proteinExistence type="inferred from homology"/>
<dbReference type="InterPro" id="IPR003661">
    <property type="entry name" value="HisK_dim/P_dom"/>
</dbReference>
<dbReference type="FunFam" id="3.30.565.10:FF:000010">
    <property type="entry name" value="Sensor histidine kinase RcsC"/>
    <property type="match status" value="1"/>
</dbReference>
<dbReference type="KEGG" id="ned:HUN01_06205"/>
<dbReference type="InterPro" id="IPR011006">
    <property type="entry name" value="CheY-like_superfamily"/>
</dbReference>
<dbReference type="InterPro" id="IPR029016">
    <property type="entry name" value="GAF-like_dom_sf"/>
</dbReference>
<feature type="modified residue" description="4-aspartylphosphate" evidence="10">
    <location>
        <position position="1590"/>
    </location>
</feature>
<dbReference type="FunFam" id="1.20.120.1530:FF:000002">
    <property type="entry name" value="Two-component osmosensing histidine kinase"/>
    <property type="match status" value="6"/>
</dbReference>
<accession>A0A7D7L8Y8</accession>
<feature type="domain" description="Histidine kinase" evidence="12">
    <location>
        <begin position="1259"/>
        <end position="1492"/>
    </location>
</feature>
<dbReference type="CDD" id="cd00156">
    <property type="entry name" value="REC"/>
    <property type="match status" value="1"/>
</dbReference>
<keyword evidence="8" id="KW-0902">Two-component regulatory system</keyword>
<evidence type="ECO:0000259" key="14">
    <source>
        <dbReference type="PROSITE" id="PS50885"/>
    </source>
</evidence>
<sequence>MATEQLTKDSDNLDLNQLLRTLNAVKQGDFSARMPIDHTGVAGKIADTLNDIIDQNERMAAELQRIGNVVGKEGKIADRASLGDVRGSWSDCVASVNTLITDLVQPTAETTRVIRSVANGDLSQTIATEIDGRPLQGEFLQTAKIVNTMVDRLGSFASEVTRVAREVGTEGKLGVQAEVQGVAGTWKDLTDNVNLMAGNLTGQVRNIAEVATAIANGDLSKKITVDVKGEILELKNTVNTMVDQLNSFASEVTRVAREVGTEGKLGVQAEVRGVAGTWKDLTDNVNLMAGNLTGQVRNIAEVATAIANGDLSKKITVDVRGEILELKNTINIMVDQLSSFASEVTRVAREVGSEGKLGVQAEVKGVAGTWKDLTDSVNFMAGSLTAQVRNIAEVTTAVANGDLSKKITVDVKGEILELKNTINTMVDQLSSFASEVTRVAREVGTEGKLGVQAEVRGVAGTWKDLTDNVNSMAGNLTDQVRNIAEVATAIANGDLSKKITVAVKGEILELKNTINIMVDQLNSFASEVTRVAREVGSEGKLGVQADVRGVAGTWKDLTDSVNFMAGSLTAQVRNIAAVTTAVANGDLSKKISVDVKGEILELKNTVNTMVDQLNSFASEVTRVAREVGTEGKLGVQAEVKGVAGTWKDLTDSVNFMAGSLTAQVRNIAEVTTAVANGDLSKKITVDVKGEIQELKNTINTMVDQLNSFASEVTRVAREVGTEGKLGVQAYVRGVAGTWKDLTDNVNSMAGNLTGQVRNIAEVTKAVANGDLSKKITVDAKGEILDLKNTTNTMVDQLSSFASEVTRVAREVGTEGKLGGQAQVQGVAGTWKDLTDNVNSMAGNLTAQVRGIARVVTAVANGDLKRKLMLDAKGEIETLAETINEMIDTLATFANQVTTVAREVGIEGKLGGQARVPGAAGTWKDLTDNVNELAATLTTQLRAIAEVATAVTKGDLTRSIAVEALGEVAILKDNINQMIANLRETTQKNTEQDWLKTNLAKFTRMLQGQRDLETVSKLILSELAPLVGAQHGVFFLMESGENIAYLKLISSYAYRERRHLANRFQLGEGLVGQCALEKERILLTEVPNDYVKIGSGLGEATPLNAVVLPVLFEGQVTAVIELASFRRFSEIHLTFFDQLTESIAIVLNTIAASMRTEELLKQSQSLAEELQTQQSELRETNQRLEQQAQSLKASEDLLKGQQEELQQTNAELEEKAELLAQQKKEVERKNREIEQSRLSLEDKAEQLALSSKYKSEFLANMSHELRTPLNSLLILAKLLTDNIDRNLTAKQVEYSQTIYSAGTDLLTLINDILDLAKIESGTMSIDMTQMPLAELGEQIERTFREIAQSKGLAFAIEFTPELPNSIYTDVKRIQQVLKNLLSNAFKFTEQGEVRLRIAVAKLGWSNDHQTLNRAQMVIAFSVSDTGIGIAPDKQKVIFEAFQQADGSTSRRYGGTGLGLSISREIARLFGGEIKLISQPGEGSTFTFYLPQSIAESRSALLTPYSLLPAPHPPLPTPHSALSTQHSALISDDRTTIERGDRVLLIVEDDVNFARILLEMAQQHGFKVITAQTGSTGLMLAQQFQPSAVLLDIRLPEMDGWTVLDRLKHDPNTRHIPVHIMTVEEGRQRGLQLGAIAYLQKPLTSETISEALSKIKGFVERQVKNLLVVEDDDTQRLSIVELIGNSDVSTIAVATGAAALEAIRSQHFDCLVLDLGLPDMTGFELIEQIKLLPNGKTLPIIVYTGREISKTQETELRRIAETIIIKDVRSPERLLDETALFLHRVQANLPAPKRQILEQLHSQDYLLTGKKALIVDDDMRNIFALTSMLERYQIQVLYAENGREGITLLQNTPDIDVILMDVMMPEMDGYETTRLIRQNDQFKSLPIIALTAKAMQGDREKCIEAGASDYITKPVDTEQLLSLLRVWLYR</sequence>
<feature type="coiled-coil region" evidence="11">
    <location>
        <begin position="1152"/>
        <end position="1245"/>
    </location>
</feature>
<keyword evidence="16" id="KW-1185">Reference proteome</keyword>
<dbReference type="PANTHER" id="PTHR45339:SF1">
    <property type="entry name" value="HYBRID SIGNAL TRANSDUCTION HISTIDINE KINASE J"/>
    <property type="match status" value="1"/>
</dbReference>
<keyword evidence="11" id="KW-0175">Coiled coil</keyword>
<dbReference type="InterPro" id="IPR036890">
    <property type="entry name" value="HATPase_C_sf"/>
</dbReference>
<evidence type="ECO:0000256" key="2">
    <source>
        <dbReference type="ARBA" id="ARBA00004370"/>
    </source>
</evidence>
<dbReference type="GO" id="GO:0016020">
    <property type="term" value="C:membrane"/>
    <property type="evidence" value="ECO:0007669"/>
    <property type="project" value="UniProtKB-SubCell"/>
</dbReference>
<reference evidence="16" key="1">
    <citation type="submission" date="2020-06" db="EMBL/GenBank/DDBJ databases">
        <title>Nostoc edaphicum CCNP1411 genome.</title>
        <authorList>
            <person name="Fidor A."/>
            <person name="Grabski M."/>
            <person name="Gawor J."/>
            <person name="Gromadka R."/>
            <person name="Wegrzyn G."/>
            <person name="Mazur-Marzec H."/>
        </authorList>
    </citation>
    <scope>NUCLEOTIDE SEQUENCE [LARGE SCALE GENOMIC DNA]</scope>
    <source>
        <strain evidence="16">CCNP1411</strain>
    </source>
</reference>
<evidence type="ECO:0000256" key="11">
    <source>
        <dbReference type="SAM" id="Coils"/>
    </source>
</evidence>
<feature type="domain" description="HAMP" evidence="14">
    <location>
        <begin position="15"/>
        <end position="61"/>
    </location>
</feature>
<evidence type="ECO:0000256" key="6">
    <source>
        <dbReference type="ARBA" id="ARBA00022679"/>
    </source>
</evidence>
<dbReference type="Pfam" id="PF13185">
    <property type="entry name" value="GAF_2"/>
    <property type="match status" value="1"/>
</dbReference>